<proteinExistence type="predicted"/>
<gene>
    <name evidence="1" type="ORF">EJ04DRAFT_101750</name>
</gene>
<name>A0A9P4QJC5_9PLEO</name>
<protein>
    <submittedName>
        <fullName evidence="1">Uncharacterized protein</fullName>
    </submittedName>
</protein>
<sequence length="159" mass="17370">MPDFGGQVVRGCGLRSYHTMGLCAGQPNFSPCPLVLRPTRPCMLLLLTFIAFSRVATALDDKRYALVQAPVGQYARTSHPGFHTVFLILGGYVILLSSRSLGPLMGITSVLWVMMRNDNAVSPKFVVDGFRGLVFFDLCRLPGHVSAEIRAKKSLDLVA</sequence>
<accession>A0A9P4QJC5</accession>
<dbReference type="EMBL" id="ML996284">
    <property type="protein sequence ID" value="KAF2728358.1"/>
    <property type="molecule type" value="Genomic_DNA"/>
</dbReference>
<organism evidence="1 2">
    <name type="scientific">Polyplosphaeria fusca</name>
    <dbReference type="NCBI Taxonomy" id="682080"/>
    <lineage>
        <taxon>Eukaryota</taxon>
        <taxon>Fungi</taxon>
        <taxon>Dikarya</taxon>
        <taxon>Ascomycota</taxon>
        <taxon>Pezizomycotina</taxon>
        <taxon>Dothideomycetes</taxon>
        <taxon>Pleosporomycetidae</taxon>
        <taxon>Pleosporales</taxon>
        <taxon>Tetraplosphaeriaceae</taxon>
        <taxon>Polyplosphaeria</taxon>
    </lineage>
</organism>
<evidence type="ECO:0000313" key="2">
    <source>
        <dbReference type="Proteomes" id="UP000799444"/>
    </source>
</evidence>
<dbReference type="AlphaFoldDB" id="A0A9P4QJC5"/>
<comment type="caution">
    <text evidence="1">The sequence shown here is derived from an EMBL/GenBank/DDBJ whole genome shotgun (WGS) entry which is preliminary data.</text>
</comment>
<dbReference type="Proteomes" id="UP000799444">
    <property type="component" value="Unassembled WGS sequence"/>
</dbReference>
<evidence type="ECO:0000313" key="1">
    <source>
        <dbReference type="EMBL" id="KAF2728358.1"/>
    </source>
</evidence>
<dbReference type="OrthoDB" id="3800458at2759"/>
<reference evidence="1" key="1">
    <citation type="journal article" date="2020" name="Stud. Mycol.">
        <title>101 Dothideomycetes genomes: a test case for predicting lifestyles and emergence of pathogens.</title>
        <authorList>
            <person name="Haridas S."/>
            <person name="Albert R."/>
            <person name="Binder M."/>
            <person name="Bloem J."/>
            <person name="Labutti K."/>
            <person name="Salamov A."/>
            <person name="Andreopoulos B."/>
            <person name="Baker S."/>
            <person name="Barry K."/>
            <person name="Bills G."/>
            <person name="Bluhm B."/>
            <person name="Cannon C."/>
            <person name="Castanera R."/>
            <person name="Culley D."/>
            <person name="Daum C."/>
            <person name="Ezra D."/>
            <person name="Gonzalez J."/>
            <person name="Henrissat B."/>
            <person name="Kuo A."/>
            <person name="Liang C."/>
            <person name="Lipzen A."/>
            <person name="Lutzoni F."/>
            <person name="Magnuson J."/>
            <person name="Mondo S."/>
            <person name="Nolan M."/>
            <person name="Ohm R."/>
            <person name="Pangilinan J."/>
            <person name="Park H.-J."/>
            <person name="Ramirez L."/>
            <person name="Alfaro M."/>
            <person name="Sun H."/>
            <person name="Tritt A."/>
            <person name="Yoshinaga Y."/>
            <person name="Zwiers L.-H."/>
            <person name="Turgeon B."/>
            <person name="Goodwin S."/>
            <person name="Spatafora J."/>
            <person name="Crous P."/>
            <person name="Grigoriev I."/>
        </authorList>
    </citation>
    <scope>NUCLEOTIDE SEQUENCE</scope>
    <source>
        <strain evidence="1">CBS 125425</strain>
    </source>
</reference>
<keyword evidence="2" id="KW-1185">Reference proteome</keyword>